<organism evidence="2 3">
    <name type="scientific">Caerostris extrusa</name>
    <name type="common">Bark spider</name>
    <name type="synonym">Caerostris bankana</name>
    <dbReference type="NCBI Taxonomy" id="172846"/>
    <lineage>
        <taxon>Eukaryota</taxon>
        <taxon>Metazoa</taxon>
        <taxon>Ecdysozoa</taxon>
        <taxon>Arthropoda</taxon>
        <taxon>Chelicerata</taxon>
        <taxon>Arachnida</taxon>
        <taxon>Araneae</taxon>
        <taxon>Araneomorphae</taxon>
        <taxon>Entelegynae</taxon>
        <taxon>Araneoidea</taxon>
        <taxon>Araneidae</taxon>
        <taxon>Caerostris</taxon>
    </lineage>
</organism>
<evidence type="ECO:0000256" key="1">
    <source>
        <dbReference type="SAM" id="MobiDB-lite"/>
    </source>
</evidence>
<dbReference type="Proteomes" id="UP001054945">
    <property type="component" value="Unassembled WGS sequence"/>
</dbReference>
<feature type="region of interest" description="Disordered" evidence="1">
    <location>
        <begin position="115"/>
        <end position="134"/>
    </location>
</feature>
<comment type="caution">
    <text evidence="2">The sequence shown here is derived from an EMBL/GenBank/DDBJ whole genome shotgun (WGS) entry which is preliminary data.</text>
</comment>
<protein>
    <submittedName>
        <fullName evidence="2">Uncharacterized protein</fullName>
    </submittedName>
</protein>
<evidence type="ECO:0000313" key="2">
    <source>
        <dbReference type="EMBL" id="GIY59123.1"/>
    </source>
</evidence>
<accession>A0AAV4UMY9</accession>
<proteinExistence type="predicted"/>
<sequence>MTNCDKPKPQKSQLYRSRYRSNFSKHGETSRPGDKLRPPPSFYVIMTSQWKCLVTDSTFPETVFTLTLRLSLRDRKHVVFCVHPPFCTLWEITVRFWKHKMDNDDSVSKIRKMENGESSVNNGELPRNGESDCENITVRDPRNDTCESKVVGAQKSFDVKPEGIDRGRQLSQNVNCANVDPISKIS</sequence>
<gene>
    <name evidence="2" type="ORF">CEXT_239581</name>
</gene>
<name>A0AAV4UMY9_CAEEX</name>
<dbReference type="AlphaFoldDB" id="A0AAV4UMY9"/>
<reference evidence="2 3" key="1">
    <citation type="submission" date="2021-06" db="EMBL/GenBank/DDBJ databases">
        <title>Caerostris extrusa draft genome.</title>
        <authorList>
            <person name="Kono N."/>
            <person name="Arakawa K."/>
        </authorList>
    </citation>
    <scope>NUCLEOTIDE SEQUENCE [LARGE SCALE GENOMIC DNA]</scope>
</reference>
<keyword evidence="3" id="KW-1185">Reference proteome</keyword>
<evidence type="ECO:0000313" key="3">
    <source>
        <dbReference type="Proteomes" id="UP001054945"/>
    </source>
</evidence>
<dbReference type="EMBL" id="BPLR01013165">
    <property type="protein sequence ID" value="GIY59123.1"/>
    <property type="molecule type" value="Genomic_DNA"/>
</dbReference>